<dbReference type="RefSeq" id="WP_085096650.1">
    <property type="nucleotide sequence ID" value="NZ_AP022603.1"/>
</dbReference>
<name>A0A1X1R9X9_MYCFA</name>
<proteinExistence type="predicted"/>
<accession>A0A1X1R9X9</accession>
<dbReference type="OrthoDB" id="4795870at2"/>
<evidence type="ECO:0000313" key="1">
    <source>
        <dbReference type="EMBL" id="ORV02037.1"/>
    </source>
</evidence>
<dbReference type="STRING" id="1793.AWC04_12455"/>
<dbReference type="AlphaFoldDB" id="A0A1X1R9X9"/>
<dbReference type="Proteomes" id="UP000193484">
    <property type="component" value="Unassembled WGS sequence"/>
</dbReference>
<sequence>MRRFLVVGCGGSGGATLAYMMDQLRSELLGAGVHSLPAGWQFVHIDVPSGAESGPDGLANVPSQGGSYVGTGPQGSSYATLDSALSQRLAAEGALDAIATWAPRSPEGVTNPISAGAGQYRAIGRMITLSKAGEVRQRLQNAWDQMFRVEAISEMSRLQVPGMGRFDPNEPPLVLVVSSMAGGAGASMALDICRLLTLVSGLDPKLMGVFMVTPDIFDSLPESARIGVRANALAMLGEIVASQSGAARDHDVRILRALGQQHGDGEPIPFARVFPVGRYVGADRTLFGDGSQNAIYRGLGRGLAGLMMSGVASDQFVSYDLGNTASPAGDRDLLGWGNKIWDPLPWGTYGFASLSMGRDRYAEYAAQRLARSSADKLLYGHLQPGNPASGTEQLDSLLDSQWGAICNGLGLPPATGDEANRIRVLGGWMTNLALPPRAVAATTTGIIERQLRGYLPNPAGMTGEQWVPIFRQAVANRRGALDQAVTEAGYQLAHAWHREFADRIDHIATRSVAGFSLPYARGAIDMLRRYIDDELSTAMGDLGSMGPKDIVGLPPNVESTLMSLRGVMANADQVLHTALDGFAGNIRRALYAAASRKIAEVFKVIGGEVLGPLSKSLSEAQVILENARSEQPSDLGLARLATDQYVAWPADADELVPGRFAEANNEVLLINSTAFKARYELDLPKALSSGPGAPPFYAAVAESTSRVISGEWPTTGGQAAPGGLLERTTTWVTRAFGTDPETGASLVPSLAQYDVHVRPAELLVRARLYISRPGEAFDEFCKVSLRDYIQGVGASESELGARRRDVVVKFNEALALARPLASVNDQSLQAVHPGQRLEYRYKFSEVPFLGQSVSDELTEALRSNPRIDQATRDNYGRALSDEDSVTHIDLFGSYPNYSPLAFDSVLKPVAQQWSSTAGPARGPFWRLRRSRPLSASLPMGDDERRTMTAGWFLGQITGRIQIPPSPFTEPVRIYDDENSTWVPFPNPLLTPPSEFTAAYDWLPAVLEGILLAIAASLEPPVMRSLRPYRVLRELYDANSQDPASGIVELAAVARLADYLRDGSTGQLASRVPDVAAAGTASARADAAVAWLTTVRDLAAQYLPAGHPGASPGGAFSTVATRAKASKTPIFRDLAPDVFWATDTLMTKIREAERLVETGFAAPGGSAADGSGEFLDIPEGGTF</sequence>
<protein>
    <submittedName>
        <fullName evidence="1">Uncharacterized protein</fullName>
    </submittedName>
</protein>
<dbReference type="InterPro" id="IPR025904">
    <property type="entry name" value="Tubulin-like"/>
</dbReference>
<dbReference type="EMBL" id="LQOJ01000042">
    <property type="protein sequence ID" value="ORV02037.1"/>
    <property type="molecule type" value="Genomic_DNA"/>
</dbReference>
<keyword evidence="2" id="KW-1185">Reference proteome</keyword>
<dbReference type="Pfam" id="PF13809">
    <property type="entry name" value="Tubulin_2"/>
    <property type="match status" value="1"/>
</dbReference>
<gene>
    <name evidence="1" type="ORF">AWC04_12455</name>
</gene>
<comment type="caution">
    <text evidence="1">The sequence shown here is derived from an EMBL/GenBank/DDBJ whole genome shotgun (WGS) entry which is preliminary data.</text>
</comment>
<evidence type="ECO:0000313" key="2">
    <source>
        <dbReference type="Proteomes" id="UP000193484"/>
    </source>
</evidence>
<organism evidence="1 2">
    <name type="scientific">Mycolicibacterium fallax</name>
    <name type="common">Mycobacterium fallax</name>
    <dbReference type="NCBI Taxonomy" id="1793"/>
    <lineage>
        <taxon>Bacteria</taxon>
        <taxon>Bacillati</taxon>
        <taxon>Actinomycetota</taxon>
        <taxon>Actinomycetes</taxon>
        <taxon>Mycobacteriales</taxon>
        <taxon>Mycobacteriaceae</taxon>
        <taxon>Mycolicibacterium</taxon>
    </lineage>
</organism>
<reference evidence="1 2" key="1">
    <citation type="submission" date="2016-01" db="EMBL/GenBank/DDBJ databases">
        <title>The new phylogeny of the genus Mycobacterium.</title>
        <authorList>
            <person name="Tarcisio F."/>
            <person name="Conor M."/>
            <person name="Antonella G."/>
            <person name="Elisabetta G."/>
            <person name="Giulia F.S."/>
            <person name="Sara T."/>
            <person name="Anna F."/>
            <person name="Clotilde B."/>
            <person name="Roberto B."/>
            <person name="Veronica D.S."/>
            <person name="Fabio R."/>
            <person name="Monica P."/>
            <person name="Olivier J."/>
            <person name="Enrico T."/>
            <person name="Nicola S."/>
        </authorList>
    </citation>
    <scope>NUCLEOTIDE SEQUENCE [LARGE SCALE GENOMIC DNA]</scope>
    <source>
        <strain evidence="1 2">DSM 44179</strain>
    </source>
</reference>